<dbReference type="PATRIC" id="fig|264251.5.peg.2139"/>
<organism evidence="7 8">
    <name type="scientific">Cellulosimicrobium funkei</name>
    <dbReference type="NCBI Taxonomy" id="264251"/>
    <lineage>
        <taxon>Bacteria</taxon>
        <taxon>Bacillati</taxon>
        <taxon>Actinomycetota</taxon>
        <taxon>Actinomycetes</taxon>
        <taxon>Micrococcales</taxon>
        <taxon>Promicromonosporaceae</taxon>
        <taxon>Cellulosimicrobium</taxon>
    </lineage>
</organism>
<dbReference type="SUPFAM" id="SSF53182">
    <property type="entry name" value="Pyrrolidone carboxyl peptidase (pyroglutamate aminopeptidase)"/>
    <property type="match status" value="1"/>
</dbReference>
<feature type="active site" evidence="6">
    <location>
        <position position="144"/>
    </location>
</feature>
<dbReference type="Proteomes" id="UP000035265">
    <property type="component" value="Unassembled WGS sequence"/>
</dbReference>
<dbReference type="PIRSF" id="PIRSF015592">
    <property type="entry name" value="Prld-crbxl_pptds"/>
    <property type="match status" value="1"/>
</dbReference>
<dbReference type="CDD" id="cd00501">
    <property type="entry name" value="Peptidase_C15"/>
    <property type="match status" value="1"/>
</dbReference>
<dbReference type="STRING" id="264251.FB00_10495"/>
<dbReference type="GO" id="GO:0005829">
    <property type="term" value="C:cytosol"/>
    <property type="evidence" value="ECO:0007669"/>
    <property type="project" value="InterPro"/>
</dbReference>
<dbReference type="EC" id="3.4.19.3" evidence="6"/>
<evidence type="ECO:0000313" key="7">
    <source>
        <dbReference type="EMBL" id="KLN34747.1"/>
    </source>
</evidence>
<keyword evidence="4" id="KW-0378">Hydrolase</keyword>
<keyword evidence="2" id="KW-0963">Cytoplasm</keyword>
<proteinExistence type="inferred from homology"/>
<evidence type="ECO:0000256" key="5">
    <source>
        <dbReference type="ARBA" id="ARBA00022807"/>
    </source>
</evidence>
<keyword evidence="3" id="KW-0645">Protease</keyword>
<dbReference type="EMBL" id="JNBQ01000010">
    <property type="protein sequence ID" value="KLN34747.1"/>
    <property type="molecule type" value="Genomic_DNA"/>
</dbReference>
<dbReference type="InterPro" id="IPR033694">
    <property type="entry name" value="PGPEP1_Cys_AS"/>
</dbReference>
<dbReference type="RefSeq" id="WP_047232832.1">
    <property type="nucleotide sequence ID" value="NZ_JNBQ01000010.1"/>
</dbReference>
<dbReference type="PANTHER" id="PTHR23402:SF1">
    <property type="entry name" value="PYROGLUTAMYL-PEPTIDASE I"/>
    <property type="match status" value="1"/>
</dbReference>
<evidence type="ECO:0000256" key="2">
    <source>
        <dbReference type="ARBA" id="ARBA00022490"/>
    </source>
</evidence>
<reference evidence="7 8" key="1">
    <citation type="submission" date="2014-05" db="EMBL/GenBank/DDBJ databases">
        <title>Cellulosimicrobium funkei U11 genome.</title>
        <authorList>
            <person name="Hu C."/>
            <person name="Gong Y."/>
            <person name="Wan W."/>
            <person name="Jiang M."/>
        </authorList>
    </citation>
    <scope>NUCLEOTIDE SEQUENCE [LARGE SCALE GENOMIC DNA]</scope>
    <source>
        <strain evidence="7 8">U11</strain>
    </source>
</reference>
<dbReference type="InterPro" id="IPR016125">
    <property type="entry name" value="Peptidase_C15-like"/>
</dbReference>
<dbReference type="PANTHER" id="PTHR23402">
    <property type="entry name" value="PROTEASE FAMILY C15 PYROGLUTAMYL-PEPTIDASE I-RELATED"/>
    <property type="match status" value="1"/>
</dbReference>
<dbReference type="GO" id="GO:0006508">
    <property type="term" value="P:proteolysis"/>
    <property type="evidence" value="ECO:0007669"/>
    <property type="project" value="UniProtKB-KW"/>
</dbReference>
<gene>
    <name evidence="7" type="ORF">FB00_10495</name>
</gene>
<evidence type="ECO:0000256" key="1">
    <source>
        <dbReference type="ARBA" id="ARBA00006641"/>
    </source>
</evidence>
<accession>A0A0H2L3K0</accession>
<dbReference type="InterPro" id="IPR000816">
    <property type="entry name" value="Peptidase_C15"/>
</dbReference>
<dbReference type="Pfam" id="PF01470">
    <property type="entry name" value="Peptidase_C15"/>
    <property type="match status" value="1"/>
</dbReference>
<comment type="similarity">
    <text evidence="1">Belongs to the peptidase C15 family.</text>
</comment>
<keyword evidence="5" id="KW-0788">Thiol protease</keyword>
<dbReference type="PROSITE" id="PS01334">
    <property type="entry name" value="PYRASE_CYS"/>
    <property type="match status" value="1"/>
</dbReference>
<dbReference type="AlphaFoldDB" id="A0A0H2L3K0"/>
<dbReference type="Gene3D" id="3.40.630.20">
    <property type="entry name" value="Peptidase C15, pyroglutamyl peptidase I-like"/>
    <property type="match status" value="1"/>
</dbReference>
<sequence length="205" mass="21223">MTVVVSGFEPFDGALANPSWETAARLAERGEELVGDRVVAVRLPVTFAGAWPMLDAAIREHEPDVVVALGLAGGAPGVRLERVAVNVRDARIPDNAGDRPVDVPVAEGGPVGYWSTLPLKASLAEIRAAGVPVAVSSTAGTYVCNDVFYALMHHWGLGPGRRAGFVHVPGSDVVPIDDQVSAVAAVVRHALLGTPEPVLAGGTES</sequence>
<evidence type="ECO:0000256" key="3">
    <source>
        <dbReference type="ARBA" id="ARBA00022670"/>
    </source>
</evidence>
<comment type="catalytic activity">
    <reaction evidence="6">
        <text>Release of an N-terminal pyroglutamyl group from a polypeptide, the second amino acid generally not being Pro.</text>
        <dbReference type="EC" id="3.4.19.3"/>
    </reaction>
</comment>
<comment type="caution">
    <text evidence="7">The sequence shown here is derived from an EMBL/GenBank/DDBJ whole genome shotgun (WGS) entry which is preliminary data.</text>
</comment>
<dbReference type="InterPro" id="IPR036440">
    <property type="entry name" value="Peptidase_C15-like_sf"/>
</dbReference>
<evidence type="ECO:0000256" key="6">
    <source>
        <dbReference type="PROSITE-ProRule" id="PRU10077"/>
    </source>
</evidence>
<evidence type="ECO:0000313" key="8">
    <source>
        <dbReference type="Proteomes" id="UP000035265"/>
    </source>
</evidence>
<protein>
    <recommendedName>
        <fullName evidence="6">Pyroglutamyl-peptidase I</fullName>
        <ecNumber evidence="6">3.4.19.3</ecNumber>
    </recommendedName>
</protein>
<keyword evidence="8" id="KW-1185">Reference proteome</keyword>
<name>A0A0H2L3K0_9MICO</name>
<dbReference type="PRINTS" id="PR00706">
    <property type="entry name" value="PYROGLUPTASE"/>
</dbReference>
<dbReference type="GO" id="GO:0016920">
    <property type="term" value="F:pyroglutamyl-peptidase activity"/>
    <property type="evidence" value="ECO:0007669"/>
    <property type="project" value="UniProtKB-EC"/>
</dbReference>
<evidence type="ECO:0000256" key="4">
    <source>
        <dbReference type="ARBA" id="ARBA00022801"/>
    </source>
</evidence>